<dbReference type="SUPFAM" id="SSF53474">
    <property type="entry name" value="alpha/beta-Hydrolases"/>
    <property type="match status" value="1"/>
</dbReference>
<proteinExistence type="predicted"/>
<evidence type="ECO:0000259" key="1">
    <source>
        <dbReference type="Pfam" id="PF12697"/>
    </source>
</evidence>
<name>A0ABY9WHF3_9BACT</name>
<dbReference type="PRINTS" id="PR00412">
    <property type="entry name" value="EPOXHYDRLASE"/>
</dbReference>
<dbReference type="PANTHER" id="PTHR43798">
    <property type="entry name" value="MONOACYLGLYCEROL LIPASE"/>
    <property type="match status" value="1"/>
</dbReference>
<dbReference type="InterPro" id="IPR050266">
    <property type="entry name" value="AB_hydrolase_sf"/>
</dbReference>
<dbReference type="EMBL" id="CP043494">
    <property type="protein sequence ID" value="WNG43053.1"/>
    <property type="molecule type" value="Genomic_DNA"/>
</dbReference>
<dbReference type="Gene3D" id="3.40.50.1820">
    <property type="entry name" value="alpha/beta hydrolase"/>
    <property type="match status" value="1"/>
</dbReference>
<dbReference type="GO" id="GO:0016787">
    <property type="term" value="F:hydrolase activity"/>
    <property type="evidence" value="ECO:0007669"/>
    <property type="project" value="UniProtKB-KW"/>
</dbReference>
<keyword evidence="3" id="KW-1185">Reference proteome</keyword>
<organism evidence="2 3">
    <name type="scientific">Archangium minus</name>
    <dbReference type="NCBI Taxonomy" id="83450"/>
    <lineage>
        <taxon>Bacteria</taxon>
        <taxon>Pseudomonadati</taxon>
        <taxon>Myxococcota</taxon>
        <taxon>Myxococcia</taxon>
        <taxon>Myxococcales</taxon>
        <taxon>Cystobacterineae</taxon>
        <taxon>Archangiaceae</taxon>
        <taxon>Archangium</taxon>
    </lineage>
</organism>
<dbReference type="Proteomes" id="UP001611383">
    <property type="component" value="Chromosome"/>
</dbReference>
<reference evidence="2 3" key="1">
    <citation type="submission" date="2019-08" db="EMBL/GenBank/DDBJ databases">
        <title>Archangium and Cystobacter genomes.</title>
        <authorList>
            <person name="Chen I.-C.K."/>
            <person name="Wielgoss S."/>
        </authorList>
    </citation>
    <scope>NUCLEOTIDE SEQUENCE [LARGE SCALE GENOMIC DNA]</scope>
    <source>
        <strain evidence="2 3">Cbm 6</strain>
    </source>
</reference>
<keyword evidence="2" id="KW-0378">Hydrolase</keyword>
<evidence type="ECO:0000313" key="2">
    <source>
        <dbReference type="EMBL" id="WNG43053.1"/>
    </source>
</evidence>
<protein>
    <submittedName>
        <fullName evidence="2">Alpha/beta hydrolase</fullName>
    </submittedName>
</protein>
<gene>
    <name evidence="2" type="ORF">F0U60_02305</name>
</gene>
<feature type="domain" description="AB hydrolase-1" evidence="1">
    <location>
        <begin position="32"/>
        <end position="340"/>
    </location>
</feature>
<dbReference type="PRINTS" id="PR00111">
    <property type="entry name" value="ABHYDROLASE"/>
</dbReference>
<dbReference type="PANTHER" id="PTHR43798:SF33">
    <property type="entry name" value="HYDROLASE, PUTATIVE (AFU_ORTHOLOGUE AFUA_2G14860)-RELATED"/>
    <property type="match status" value="1"/>
</dbReference>
<dbReference type="InterPro" id="IPR029058">
    <property type="entry name" value="AB_hydrolase_fold"/>
</dbReference>
<dbReference type="Pfam" id="PF12697">
    <property type="entry name" value="Abhydrolase_6"/>
    <property type="match status" value="1"/>
</dbReference>
<dbReference type="InterPro" id="IPR000073">
    <property type="entry name" value="AB_hydrolase_1"/>
</dbReference>
<dbReference type="InterPro" id="IPR000639">
    <property type="entry name" value="Epox_hydrolase-like"/>
</dbReference>
<evidence type="ECO:0000313" key="3">
    <source>
        <dbReference type="Proteomes" id="UP001611383"/>
    </source>
</evidence>
<accession>A0ABY9WHF3</accession>
<dbReference type="RefSeq" id="WP_395813447.1">
    <property type="nucleotide sequence ID" value="NZ_CP043494.1"/>
</dbReference>
<sequence>MTDKARVVEPRDIQTKRLTVHTRMTGEDGFPVVFVHGNCSSSAFFETLLSRLPKGLRGIAPDLRGYGDTEPKPIDATRGMRDHSDDVASLMDTLGIQRALFVAHSAGAGVVMQLAIDHPERVAGLVLEAPVSPYGFGGTKDAEGTPCWPDFAGSGGGTANPDFAQRLAKKDRSAESQTSPRNVMNGCYVKPPFKAPNEEALLESVLSTRVGDAHYPGTFEKSPNWPGVAPGTTGMNNSFSPKYFNLSPFASISQKPDVLWIRGADDVIVSDTSLFDFGYLGKLGAIPGWPGEDTYPPQPMILQTRRLFERYAANGGRFQEEVLPDTGHSPHVEKPQEFERLAFPFLLEHAR</sequence>